<dbReference type="Proteomes" id="UP001268864">
    <property type="component" value="Unassembled WGS sequence"/>
</dbReference>
<feature type="transmembrane region" description="Helical" evidence="1">
    <location>
        <begin position="39"/>
        <end position="62"/>
    </location>
</feature>
<evidence type="ECO:0000256" key="1">
    <source>
        <dbReference type="SAM" id="Phobius"/>
    </source>
</evidence>
<feature type="transmembrane region" description="Helical" evidence="1">
    <location>
        <begin position="103"/>
        <end position="125"/>
    </location>
</feature>
<protein>
    <submittedName>
        <fullName evidence="2">DUF6498-containing protein</fullName>
    </submittedName>
</protein>
<dbReference type="RefSeq" id="WP_310902181.1">
    <property type="nucleotide sequence ID" value="NZ_JAMQOS010000008.1"/>
</dbReference>
<reference evidence="2 3" key="1">
    <citation type="submission" date="2022-06" db="EMBL/GenBank/DDBJ databases">
        <title>Halomicroarcula sp. a new haloarchaeum isolate from saline soil.</title>
        <authorList>
            <person name="Strakova D."/>
            <person name="Galisteo C."/>
            <person name="Sanchez-Porro C."/>
            <person name="Ventosa A."/>
        </authorList>
    </citation>
    <scope>NUCLEOTIDE SEQUENCE [LARGE SCALE GENOMIC DNA]</scope>
    <source>
        <strain evidence="2 3">S3CR25-11</strain>
    </source>
</reference>
<feature type="transmembrane region" description="Helical" evidence="1">
    <location>
        <begin position="296"/>
        <end position="317"/>
    </location>
</feature>
<dbReference type="EMBL" id="JAMQOS010000008">
    <property type="protein sequence ID" value="MDS0284517.1"/>
    <property type="molecule type" value="Genomic_DNA"/>
</dbReference>
<feature type="transmembrane region" description="Helical" evidence="1">
    <location>
        <begin position="12"/>
        <end position="33"/>
    </location>
</feature>
<accession>A0ABU2FUS3</accession>
<gene>
    <name evidence="2" type="ORF">NDI86_20685</name>
</gene>
<feature type="transmembrane region" description="Helical" evidence="1">
    <location>
        <begin position="410"/>
        <end position="432"/>
    </location>
</feature>
<dbReference type="Pfam" id="PF20108">
    <property type="entry name" value="DUF6498"/>
    <property type="match status" value="1"/>
</dbReference>
<proteinExistence type="predicted"/>
<feature type="transmembrane region" description="Helical" evidence="1">
    <location>
        <begin position="131"/>
        <end position="152"/>
    </location>
</feature>
<dbReference type="InterPro" id="IPR045466">
    <property type="entry name" value="DUF6498"/>
</dbReference>
<comment type="caution">
    <text evidence="2">The sequence shown here is derived from an EMBL/GenBank/DDBJ whole genome shotgun (WGS) entry which is preliminary data.</text>
</comment>
<evidence type="ECO:0000313" key="2">
    <source>
        <dbReference type="EMBL" id="MDS0284517.1"/>
    </source>
</evidence>
<feature type="transmembrane region" description="Helical" evidence="1">
    <location>
        <begin position="261"/>
        <end position="290"/>
    </location>
</feature>
<feature type="transmembrane region" description="Helical" evidence="1">
    <location>
        <begin position="438"/>
        <end position="463"/>
    </location>
</feature>
<keyword evidence="1" id="KW-0472">Membrane</keyword>
<keyword evidence="3" id="KW-1185">Reference proteome</keyword>
<name>A0ABU2FUS3_9EURY</name>
<sequence>MKRRERVSSPTVSPVGAIVLLGANLLPLVGVLFWEWSLWSLLVIYWAEAFSAVLVAALKVLFAERGSPSVTGQMEPLHELREKRGGWAIRGSWPPVYPRNIPFALSLVGGWSVTVFPLSIAYWLSVDAPPVLTLNLLFGLGTLVFAQGVDFVTEYIHREQYTDVSAREIMRTPAQLTALLLPLALFATGGGRTGGLVILVGVVLGKSAASLYRFYVEHIGRPVFGLGDWFETDENLSEPPPEIDLPDDDVQARVTVSAKSVLLGSIWAIAYGFANRLGLGALVVTGFAIIARNPVWIAIGLFGVGIIVSTRVLSYFFRYGTIEYQRRGNLLVAYDTLLEAPQWHVPVNSSTTFSVKNAIADRLLNTGTLTLSSEGGHEDMQLGPVADLDCVVDTLRLPVEETARPDRDPVVIGAASVLMLCFAAVPAGLFVSSQISDAMAGTITIVFAPFLLLPVGVLLWAALSRI</sequence>
<keyword evidence="1" id="KW-1133">Transmembrane helix</keyword>
<evidence type="ECO:0000313" key="3">
    <source>
        <dbReference type="Proteomes" id="UP001268864"/>
    </source>
</evidence>
<keyword evidence="1" id="KW-0812">Transmembrane</keyword>
<organism evidence="2 3">
    <name type="scientific">Haloarcula onubensis</name>
    <dbReference type="NCBI Taxonomy" id="2950539"/>
    <lineage>
        <taxon>Archaea</taxon>
        <taxon>Methanobacteriati</taxon>
        <taxon>Methanobacteriota</taxon>
        <taxon>Stenosarchaea group</taxon>
        <taxon>Halobacteria</taxon>
        <taxon>Halobacteriales</taxon>
        <taxon>Haloarculaceae</taxon>
        <taxon>Haloarcula</taxon>
    </lineage>
</organism>